<feature type="signal peptide" evidence="1">
    <location>
        <begin position="1"/>
        <end position="19"/>
    </location>
</feature>
<dbReference type="STRING" id="1531966.A0A0A1TGR0"/>
<dbReference type="OrthoDB" id="4881694at2759"/>
<keyword evidence="1" id="KW-0732">Signal</keyword>
<gene>
    <name evidence="2" type="ORF">VHEMI09605</name>
</gene>
<organism evidence="2 3">
    <name type="scientific">[Torrubiella] hemipterigena</name>
    <dbReference type="NCBI Taxonomy" id="1531966"/>
    <lineage>
        <taxon>Eukaryota</taxon>
        <taxon>Fungi</taxon>
        <taxon>Dikarya</taxon>
        <taxon>Ascomycota</taxon>
        <taxon>Pezizomycotina</taxon>
        <taxon>Sordariomycetes</taxon>
        <taxon>Hypocreomycetidae</taxon>
        <taxon>Hypocreales</taxon>
        <taxon>Clavicipitaceae</taxon>
        <taxon>Clavicipitaceae incertae sedis</taxon>
        <taxon>'Torrubiella' clade</taxon>
    </lineage>
</organism>
<protein>
    <recommendedName>
        <fullName evidence="4">Secreted protein</fullName>
    </recommendedName>
</protein>
<accession>A0A0A1TGR0</accession>
<dbReference type="EMBL" id="CDHN01000006">
    <property type="protein sequence ID" value="CEJ94049.1"/>
    <property type="molecule type" value="Genomic_DNA"/>
</dbReference>
<dbReference type="HOGENOM" id="CLU_1016256_0_0_1"/>
<feature type="chain" id="PRO_5001979674" description="Secreted protein" evidence="1">
    <location>
        <begin position="20"/>
        <end position="241"/>
    </location>
</feature>
<evidence type="ECO:0000313" key="2">
    <source>
        <dbReference type="EMBL" id="CEJ94049.1"/>
    </source>
</evidence>
<reference evidence="2 3" key="1">
    <citation type="journal article" date="2015" name="Genome Announc.">
        <title>Draft Genome Sequence and Gene Annotation of the Entomopathogenic Fungus Verticillium hemipterigenum.</title>
        <authorList>
            <person name="Horn F."/>
            <person name="Habel A."/>
            <person name="Scharf D.H."/>
            <person name="Dworschak J."/>
            <person name="Brakhage A.A."/>
            <person name="Guthke R."/>
            <person name="Hertweck C."/>
            <person name="Linde J."/>
        </authorList>
    </citation>
    <scope>NUCLEOTIDE SEQUENCE [LARGE SCALE GENOMIC DNA]</scope>
</reference>
<dbReference type="AlphaFoldDB" id="A0A0A1TGR0"/>
<name>A0A0A1TGR0_9HYPO</name>
<evidence type="ECO:0000256" key="1">
    <source>
        <dbReference type="SAM" id="SignalP"/>
    </source>
</evidence>
<keyword evidence="3" id="KW-1185">Reference proteome</keyword>
<dbReference type="Proteomes" id="UP000039046">
    <property type="component" value="Unassembled WGS sequence"/>
</dbReference>
<proteinExistence type="predicted"/>
<sequence length="241" mass="28115">MFLTNLISTALLCAGPALAVYTIPAHLPDGTYNVHFPIDSSNNSALDFKNPIVRRVPGRIPPHNQVPKEFQTPSDADLSRLKPPLRDDLMYLYTHASHEERTKEYPLTVSDHDCNYNMRPMNRDDWNQARHYMYEYCDKFLVPARTRHITVSKHGTAAAYVCNYSKELRVCSKPEFQWAEFHWLDMRCGEFRPGWVEMSKQKKIYGRAHVGMSICSKHSRLHDAVWDYEHLAYFLGEDRLH</sequence>
<evidence type="ECO:0008006" key="4">
    <source>
        <dbReference type="Google" id="ProtNLM"/>
    </source>
</evidence>
<evidence type="ECO:0000313" key="3">
    <source>
        <dbReference type="Proteomes" id="UP000039046"/>
    </source>
</evidence>